<sequence length="77" mass="8835">MAHIHKYAAKARVAKRYNVMVFPHLLQKGDLVLRRIVKGETTNKGEGGSKTRSIQVGVARRKIDALHLEYNYFEEIL</sequence>
<organism evidence="1 2">
    <name type="scientific">Mucuna pruriens</name>
    <name type="common">Velvet bean</name>
    <name type="synonym">Dolichos pruriens</name>
    <dbReference type="NCBI Taxonomy" id="157652"/>
    <lineage>
        <taxon>Eukaryota</taxon>
        <taxon>Viridiplantae</taxon>
        <taxon>Streptophyta</taxon>
        <taxon>Embryophyta</taxon>
        <taxon>Tracheophyta</taxon>
        <taxon>Spermatophyta</taxon>
        <taxon>Magnoliopsida</taxon>
        <taxon>eudicotyledons</taxon>
        <taxon>Gunneridae</taxon>
        <taxon>Pentapetalae</taxon>
        <taxon>rosids</taxon>
        <taxon>fabids</taxon>
        <taxon>Fabales</taxon>
        <taxon>Fabaceae</taxon>
        <taxon>Papilionoideae</taxon>
        <taxon>50 kb inversion clade</taxon>
        <taxon>NPAAA clade</taxon>
        <taxon>indigoferoid/millettioid clade</taxon>
        <taxon>Phaseoleae</taxon>
        <taxon>Mucuna</taxon>
    </lineage>
</organism>
<comment type="caution">
    <text evidence="1">The sequence shown here is derived from an EMBL/GenBank/DDBJ whole genome shotgun (WGS) entry which is preliminary data.</text>
</comment>
<proteinExistence type="predicted"/>
<accession>A0A371FZ18</accession>
<feature type="non-terminal residue" evidence="1">
    <location>
        <position position="1"/>
    </location>
</feature>
<dbReference type="EMBL" id="QJKJ01007396">
    <property type="protein sequence ID" value="RDX83293.1"/>
    <property type="molecule type" value="Genomic_DNA"/>
</dbReference>
<dbReference type="Proteomes" id="UP000257109">
    <property type="component" value="Unassembled WGS sequence"/>
</dbReference>
<reference evidence="1" key="1">
    <citation type="submission" date="2018-05" db="EMBL/GenBank/DDBJ databases">
        <title>Draft genome of Mucuna pruriens seed.</title>
        <authorList>
            <person name="Nnadi N.E."/>
            <person name="Vos R."/>
            <person name="Hasami M.H."/>
            <person name="Devisetty U.K."/>
            <person name="Aguiy J.C."/>
        </authorList>
    </citation>
    <scope>NUCLEOTIDE SEQUENCE [LARGE SCALE GENOMIC DNA]</scope>
    <source>
        <strain evidence="1">JCA_2017</strain>
    </source>
</reference>
<name>A0A371FZ18_MUCPR</name>
<keyword evidence="2" id="KW-1185">Reference proteome</keyword>
<gene>
    <name evidence="1" type="ORF">CR513_35805</name>
</gene>
<evidence type="ECO:0000313" key="1">
    <source>
        <dbReference type="EMBL" id="RDX83293.1"/>
    </source>
</evidence>
<evidence type="ECO:0000313" key="2">
    <source>
        <dbReference type="Proteomes" id="UP000257109"/>
    </source>
</evidence>
<dbReference type="AlphaFoldDB" id="A0A371FZ18"/>
<protein>
    <submittedName>
        <fullName evidence="1">Uncharacterized protein</fullName>
    </submittedName>
</protein>